<keyword evidence="2" id="KW-1185">Reference proteome</keyword>
<name>W2SVQ5_NECAM</name>
<accession>W2SVQ5</accession>
<evidence type="ECO:0000313" key="1">
    <source>
        <dbReference type="EMBL" id="ETN73623.1"/>
    </source>
</evidence>
<dbReference type="Proteomes" id="UP000053676">
    <property type="component" value="Unassembled WGS sequence"/>
</dbReference>
<evidence type="ECO:0000313" key="2">
    <source>
        <dbReference type="Proteomes" id="UP000053676"/>
    </source>
</evidence>
<gene>
    <name evidence="1" type="ORF">NECAME_00710</name>
</gene>
<organism evidence="1 2">
    <name type="scientific">Necator americanus</name>
    <name type="common">Human hookworm</name>
    <dbReference type="NCBI Taxonomy" id="51031"/>
    <lineage>
        <taxon>Eukaryota</taxon>
        <taxon>Metazoa</taxon>
        <taxon>Ecdysozoa</taxon>
        <taxon>Nematoda</taxon>
        <taxon>Chromadorea</taxon>
        <taxon>Rhabditida</taxon>
        <taxon>Rhabditina</taxon>
        <taxon>Rhabditomorpha</taxon>
        <taxon>Strongyloidea</taxon>
        <taxon>Ancylostomatidae</taxon>
        <taxon>Bunostominae</taxon>
        <taxon>Necator</taxon>
    </lineage>
</organism>
<reference evidence="2" key="1">
    <citation type="journal article" date="2014" name="Nat. Genet.">
        <title>Genome of the human hookworm Necator americanus.</title>
        <authorList>
            <person name="Tang Y.T."/>
            <person name="Gao X."/>
            <person name="Rosa B.A."/>
            <person name="Abubucker S."/>
            <person name="Hallsworth-Pepin K."/>
            <person name="Martin J."/>
            <person name="Tyagi R."/>
            <person name="Heizer E."/>
            <person name="Zhang X."/>
            <person name="Bhonagiri-Palsikar V."/>
            <person name="Minx P."/>
            <person name="Warren W.C."/>
            <person name="Wang Q."/>
            <person name="Zhan B."/>
            <person name="Hotez P.J."/>
            <person name="Sternberg P.W."/>
            <person name="Dougall A."/>
            <person name="Gaze S.T."/>
            <person name="Mulvenna J."/>
            <person name="Sotillo J."/>
            <person name="Ranganathan S."/>
            <person name="Rabelo E.M."/>
            <person name="Wilson R.K."/>
            <person name="Felgner P.L."/>
            <person name="Bethony J."/>
            <person name="Hawdon J.M."/>
            <person name="Gasser R.B."/>
            <person name="Loukas A."/>
            <person name="Mitreva M."/>
        </authorList>
    </citation>
    <scope>NUCLEOTIDE SEQUENCE [LARGE SCALE GENOMIC DNA]</scope>
</reference>
<dbReference type="KEGG" id="nai:NECAME_00710"/>
<protein>
    <submittedName>
        <fullName evidence="1">Uncharacterized protein</fullName>
    </submittedName>
</protein>
<sequence length="73" mass="8437">MLLLGYEKRGERKEGMRMMGGKRRSTQKYLARGKEQGISLNVPKALANKISQKHHEKNQIMTTNVWLQHSSIN</sequence>
<dbReference type="EMBL" id="KI660422">
    <property type="protein sequence ID" value="ETN73623.1"/>
    <property type="molecule type" value="Genomic_DNA"/>
</dbReference>
<dbReference type="AlphaFoldDB" id="W2SVQ5"/>
<proteinExistence type="predicted"/>